<keyword evidence="2" id="KW-0808">Transferase</keyword>
<evidence type="ECO:0000256" key="3">
    <source>
        <dbReference type="ARBA" id="ARBA00022695"/>
    </source>
</evidence>
<proteinExistence type="predicted"/>
<evidence type="ECO:0000313" key="4">
    <source>
        <dbReference type="EMBL" id="WAK77887.1"/>
    </source>
</evidence>
<dbReference type="SUPFAM" id="SSF56672">
    <property type="entry name" value="DNA/RNA polymerases"/>
    <property type="match status" value="1"/>
</dbReference>
<sequence>MNKKHTGPTSSCRVCLSAQRTVKSLRLATEILRREGLLTETFSASGCSCQTLREQWSEWTASQLAKVKQDERKFRLVAAFKGTKTLFDEPCKPCDAKAGSEAREEWARRALFSPQFTDRAVLEDIKSRARHYMGTRWWKEKSVGVAYVPDQKGCAELERGCGGTLSVLRPWDSRKEGKIFKHGVKLGENGRLERDYHHTSWQDDEKMEMCPIEGPTTYCRIGTAKKKSKTRVVTMQSARAKRILRPVHEAAYNHLARQPWLVRGDPTAEQFAAVAADRREKETFNSGDFEASTDNLNKDAVFAVVEVLGEALPARRRKVLLDTFQHSYVKWGKKFEETDHNIVRGSMMGNLVSFVVLCLLNKICLDRARQKVEDCGPTYRPAMVNGDDLFFAGSDELFNQWVLETKEVGFVINLKKTMRSKRWGDLNSMTFDFRRRLFVPRLDFGFLGTNLWKEPEGTVADCLFSLVSRIRFATAAWLLNLRPIQEIFSRLPPALSLIPRRWWQFLVKKRWFRDCLSMSDPLTVSSGVERKLPFVLGPPLIESSPAIEKEIARLDRKVIRSCVGEWRGVMACPISKKVKGRALPTRKNHSSNIRLARGRPEAKRLWLEPVLNYLQRNFFDKFLYDRNQTWISDQPGLQFTIPLIRSSIRPIHFAPAFGDCVPELTAEGETIYRLNGTPILPYDRKWTEEEMSGA</sequence>
<dbReference type="GO" id="GO:0003968">
    <property type="term" value="F:RNA-directed RNA polymerase activity"/>
    <property type="evidence" value="ECO:0007669"/>
    <property type="project" value="UniProtKB-KW"/>
</dbReference>
<keyword evidence="1 4" id="KW-0696">RNA-directed RNA polymerase</keyword>
<dbReference type="EMBL" id="ON812942">
    <property type="protein sequence ID" value="WAK77887.1"/>
    <property type="molecule type" value="Genomic_RNA"/>
</dbReference>
<keyword evidence="3" id="KW-0548">Nucleotidyltransferase</keyword>
<dbReference type="InterPro" id="IPR043502">
    <property type="entry name" value="DNA/RNA_pol_sf"/>
</dbReference>
<name>A0A9E8Z4X2_9VIRU</name>
<evidence type="ECO:0000256" key="1">
    <source>
        <dbReference type="ARBA" id="ARBA00022484"/>
    </source>
</evidence>
<evidence type="ECO:0000256" key="2">
    <source>
        <dbReference type="ARBA" id="ARBA00022679"/>
    </source>
</evidence>
<organism evidence="4">
    <name type="scientific">Phaeoacremonium minimum ourmia-like virus 3</name>
    <dbReference type="NCBI Taxonomy" id="2587562"/>
    <lineage>
        <taxon>Viruses</taxon>
        <taxon>Riboviria</taxon>
        <taxon>Orthornavirae</taxon>
        <taxon>Lenarviricota</taxon>
        <taxon>Miaviricetes</taxon>
        <taxon>Ourlivirales</taxon>
        <taxon>Botourmiaviridae</taxon>
        <taxon>Betabotoulivirus</taxon>
        <taxon>Betabotoulivirus phaeoacremonium</taxon>
    </lineage>
</organism>
<protein>
    <submittedName>
        <fullName evidence="4">RNA-dependent RNA polymerase</fullName>
    </submittedName>
</protein>
<accession>A0A9E8Z4X2</accession>
<reference evidence="4" key="1">
    <citation type="submission" date="2022-06" db="EMBL/GenBank/DDBJ databases">
        <authorList>
            <person name="Cao W."/>
            <person name="Jia N."/>
            <person name="Lam T.T.-Y."/>
            <person name="Ni X."/>
            <person name="Liu J."/>
        </authorList>
    </citation>
    <scope>NUCLEOTIDE SEQUENCE</scope>
    <source>
        <strain evidence="4">TIGMIC_1</strain>
    </source>
</reference>